<dbReference type="EMBL" id="CAJNRE010020877">
    <property type="protein sequence ID" value="CAF2243173.1"/>
    <property type="molecule type" value="Genomic_DNA"/>
</dbReference>
<evidence type="ECO:0008006" key="11">
    <source>
        <dbReference type="Google" id="ProtNLM"/>
    </source>
</evidence>
<evidence type="ECO:0000256" key="4">
    <source>
        <dbReference type="PIRSR" id="PIRSR000429-1"/>
    </source>
</evidence>
<protein>
    <recommendedName>
        <fullName evidence="11">Acetyl-CoA acetyltransferase</fullName>
    </recommendedName>
</protein>
<evidence type="ECO:0000259" key="7">
    <source>
        <dbReference type="Pfam" id="PF02803"/>
    </source>
</evidence>
<evidence type="ECO:0000256" key="2">
    <source>
        <dbReference type="ARBA" id="ARBA00022679"/>
    </source>
</evidence>
<feature type="active site" description="Proton acceptor" evidence="4">
    <location>
        <position position="397"/>
    </location>
</feature>
<dbReference type="PROSITE" id="PS00098">
    <property type="entry name" value="THIOLASE_1"/>
    <property type="match status" value="1"/>
</dbReference>
<dbReference type="GO" id="GO:0016747">
    <property type="term" value="F:acyltransferase activity, transferring groups other than amino-acyl groups"/>
    <property type="evidence" value="ECO:0007669"/>
    <property type="project" value="InterPro"/>
</dbReference>
<dbReference type="PANTHER" id="PTHR18919">
    <property type="entry name" value="ACETYL-COA C-ACYLTRANSFERASE"/>
    <property type="match status" value="1"/>
</dbReference>
<dbReference type="Gene3D" id="3.40.47.10">
    <property type="match status" value="2"/>
</dbReference>
<reference evidence="8" key="1">
    <citation type="submission" date="2021-02" db="EMBL/GenBank/DDBJ databases">
        <authorList>
            <person name="Nowell W R."/>
        </authorList>
    </citation>
    <scope>NUCLEOTIDE SEQUENCE</scope>
</reference>
<feature type="active site" description="Proton acceptor" evidence="4">
    <location>
        <position position="367"/>
    </location>
</feature>
<proteinExistence type="inferred from homology"/>
<feature type="domain" description="Thiolase N-terminal" evidence="6">
    <location>
        <begin position="12"/>
        <end position="256"/>
    </location>
</feature>
<comment type="caution">
    <text evidence="8">The sequence shown here is derived from an EMBL/GenBank/DDBJ whole genome shotgun (WGS) entry which is preliminary data.</text>
</comment>
<dbReference type="NCBIfam" id="TIGR01930">
    <property type="entry name" value="AcCoA-C-Actrans"/>
    <property type="match status" value="1"/>
</dbReference>
<evidence type="ECO:0000256" key="3">
    <source>
        <dbReference type="ARBA" id="ARBA00023315"/>
    </source>
</evidence>
<gene>
    <name evidence="8" type="ORF">MBJ925_LOCUS37460</name>
    <name evidence="9" type="ORF">SMN809_LOCUS16596</name>
</gene>
<evidence type="ECO:0000313" key="9">
    <source>
        <dbReference type="EMBL" id="CAF4086331.1"/>
    </source>
</evidence>
<sequence>MTSNTNNDITEVVILSAMRTPICSLKGCLSALKAHQLGAVAIKGALAKVNGNIGPDEVNEVIMGQVLAANEGQNPARQAARNGGLPYIVPATTINMACGSGLKAIILGAQAIRTGDAHIVVAGGQESMSQAPHCIAMRHAKKMGDTTLIDSMLHDGLIDAFNHIHIGITAENVAEARSISRQQQDEFALQSYLKFEEAASLGHFDTEIEPIIISTTKNDVEIRHDEYPRRGTSMEVMSKMKTVFKEAGTVTAGNSSAGTVTAGNSSDLNDGAAAVVLCSNRIAKLKQLMPLAKVIAWTQTGIDPLVMGLAPIKTIQEVLRKANWSIDSVDLFELNEAYAAQSIAIIQELRIDPEKVNVNGGAIALGHPIGASGARILVTLIHTLKRTGLKRGCAALCVGGGMGLAICVEAC</sequence>
<dbReference type="PIRSF" id="PIRSF000429">
    <property type="entry name" value="Ac-CoA_Ac_transf"/>
    <property type="match status" value="1"/>
</dbReference>
<name>A0A817A6G2_9BILA</name>
<dbReference type="EMBL" id="CAJOBI010007460">
    <property type="protein sequence ID" value="CAF4086331.1"/>
    <property type="molecule type" value="Genomic_DNA"/>
</dbReference>
<dbReference type="Pfam" id="PF02803">
    <property type="entry name" value="Thiolase_C"/>
    <property type="match status" value="1"/>
</dbReference>
<dbReference type="InterPro" id="IPR020613">
    <property type="entry name" value="Thiolase_CS"/>
</dbReference>
<dbReference type="PROSITE" id="PS00737">
    <property type="entry name" value="THIOLASE_2"/>
    <property type="match status" value="1"/>
</dbReference>
<organism evidence="8 10">
    <name type="scientific">Rotaria magnacalcarata</name>
    <dbReference type="NCBI Taxonomy" id="392030"/>
    <lineage>
        <taxon>Eukaryota</taxon>
        <taxon>Metazoa</taxon>
        <taxon>Spiralia</taxon>
        <taxon>Gnathifera</taxon>
        <taxon>Rotifera</taxon>
        <taxon>Eurotatoria</taxon>
        <taxon>Bdelloidea</taxon>
        <taxon>Philodinida</taxon>
        <taxon>Philodinidae</taxon>
        <taxon>Rotaria</taxon>
    </lineage>
</organism>
<feature type="active site" description="Acyl-thioester intermediate" evidence="4">
    <location>
        <position position="98"/>
    </location>
</feature>
<keyword evidence="3 5" id="KW-0012">Acyltransferase</keyword>
<dbReference type="InterPro" id="IPR002155">
    <property type="entry name" value="Thiolase"/>
</dbReference>
<dbReference type="Proteomes" id="UP000663824">
    <property type="component" value="Unassembled WGS sequence"/>
</dbReference>
<keyword evidence="2 5" id="KW-0808">Transferase</keyword>
<feature type="domain" description="Thiolase C-terminal" evidence="7">
    <location>
        <begin position="289"/>
        <end position="409"/>
    </location>
</feature>
<dbReference type="Pfam" id="PF00108">
    <property type="entry name" value="Thiolase_N"/>
    <property type="match status" value="1"/>
</dbReference>
<comment type="similarity">
    <text evidence="1 5">Belongs to the thiolase-like superfamily. Thiolase family.</text>
</comment>
<dbReference type="PANTHER" id="PTHR18919:SF107">
    <property type="entry name" value="ACETYL-COA ACETYLTRANSFERASE, CYTOSOLIC"/>
    <property type="match status" value="1"/>
</dbReference>
<evidence type="ECO:0000313" key="10">
    <source>
        <dbReference type="Proteomes" id="UP000663824"/>
    </source>
</evidence>
<dbReference type="InterPro" id="IPR020617">
    <property type="entry name" value="Thiolase_C"/>
</dbReference>
<dbReference type="Proteomes" id="UP000676336">
    <property type="component" value="Unassembled WGS sequence"/>
</dbReference>
<evidence type="ECO:0000256" key="5">
    <source>
        <dbReference type="RuleBase" id="RU003557"/>
    </source>
</evidence>
<dbReference type="SUPFAM" id="SSF53901">
    <property type="entry name" value="Thiolase-like"/>
    <property type="match status" value="2"/>
</dbReference>
<dbReference type="InterPro" id="IPR020615">
    <property type="entry name" value="Thiolase_acyl_enz_int_AS"/>
</dbReference>
<dbReference type="InterPro" id="IPR016039">
    <property type="entry name" value="Thiolase-like"/>
</dbReference>
<evidence type="ECO:0000259" key="6">
    <source>
        <dbReference type="Pfam" id="PF00108"/>
    </source>
</evidence>
<dbReference type="InterPro" id="IPR020616">
    <property type="entry name" value="Thiolase_N"/>
</dbReference>
<evidence type="ECO:0000313" key="8">
    <source>
        <dbReference type="EMBL" id="CAF2243173.1"/>
    </source>
</evidence>
<dbReference type="AlphaFoldDB" id="A0A817A6G2"/>
<dbReference type="CDD" id="cd00751">
    <property type="entry name" value="thiolase"/>
    <property type="match status" value="1"/>
</dbReference>
<accession>A0A817A6G2</accession>
<evidence type="ECO:0000256" key="1">
    <source>
        <dbReference type="ARBA" id="ARBA00010982"/>
    </source>
</evidence>